<keyword evidence="1" id="KW-0472">Membrane</keyword>
<keyword evidence="1" id="KW-1133">Transmembrane helix</keyword>
<dbReference type="RefSeq" id="WP_330485396.1">
    <property type="nucleotide sequence ID" value="NZ_JAZBJZ010000102.1"/>
</dbReference>
<sequence>MLAMTSVAIAYALAMIFHVFTWFIVGVVMTPTFILLGLGGGCLAINFIAIYIQVRHRSNAIVPQQLSIAK</sequence>
<dbReference type="EMBL" id="JAZBJZ010000102">
    <property type="protein sequence ID" value="MEE3718960.1"/>
    <property type="molecule type" value="Genomic_DNA"/>
</dbReference>
<feature type="transmembrane region" description="Helical" evidence="1">
    <location>
        <begin position="33"/>
        <end position="52"/>
    </location>
</feature>
<evidence type="ECO:0000313" key="3">
    <source>
        <dbReference type="Proteomes" id="UP001333818"/>
    </source>
</evidence>
<organism evidence="2 3">
    <name type="scientific">Tumidithrix elongata BACA0141</name>
    <dbReference type="NCBI Taxonomy" id="2716417"/>
    <lineage>
        <taxon>Bacteria</taxon>
        <taxon>Bacillati</taxon>
        <taxon>Cyanobacteriota</taxon>
        <taxon>Cyanophyceae</taxon>
        <taxon>Pseudanabaenales</taxon>
        <taxon>Pseudanabaenaceae</taxon>
        <taxon>Tumidithrix</taxon>
        <taxon>Tumidithrix elongata</taxon>
    </lineage>
</organism>
<protein>
    <submittedName>
        <fullName evidence="2">Uncharacterized protein</fullName>
    </submittedName>
</protein>
<evidence type="ECO:0000313" key="2">
    <source>
        <dbReference type="EMBL" id="MEE3718960.1"/>
    </source>
</evidence>
<name>A0AAW9Q679_9CYAN</name>
<dbReference type="Proteomes" id="UP001333818">
    <property type="component" value="Unassembled WGS sequence"/>
</dbReference>
<reference evidence="2" key="1">
    <citation type="submission" date="2024-01" db="EMBL/GenBank/DDBJ databases">
        <title>Bank of Algae and Cyanobacteria of the Azores (BACA) strain genomes.</title>
        <authorList>
            <person name="Luz R."/>
            <person name="Cordeiro R."/>
            <person name="Fonseca A."/>
            <person name="Goncalves V."/>
        </authorList>
    </citation>
    <scope>NUCLEOTIDE SEQUENCE</scope>
    <source>
        <strain evidence="2">BACA0141</strain>
    </source>
</reference>
<proteinExistence type="predicted"/>
<feature type="transmembrane region" description="Helical" evidence="1">
    <location>
        <begin position="7"/>
        <end position="27"/>
    </location>
</feature>
<keyword evidence="3" id="KW-1185">Reference proteome</keyword>
<evidence type="ECO:0000256" key="1">
    <source>
        <dbReference type="SAM" id="Phobius"/>
    </source>
</evidence>
<accession>A0AAW9Q679</accession>
<gene>
    <name evidence="2" type="ORF">V2H45_19630</name>
</gene>
<dbReference type="AlphaFoldDB" id="A0AAW9Q679"/>
<comment type="caution">
    <text evidence="2">The sequence shown here is derived from an EMBL/GenBank/DDBJ whole genome shotgun (WGS) entry which is preliminary data.</text>
</comment>
<keyword evidence="1" id="KW-0812">Transmembrane</keyword>